<keyword evidence="9 14" id="KW-0560">Oxidoreductase</keyword>
<keyword evidence="5 13" id="KW-0349">Heme</keyword>
<name>J4GAF8_9APHY</name>
<feature type="chain" id="PRO_5003778410" description="Cytochrome P450" evidence="15">
    <location>
        <begin position="27"/>
        <end position="515"/>
    </location>
</feature>
<gene>
    <name evidence="16" type="ORF">FIBRA_05977</name>
</gene>
<evidence type="ECO:0008006" key="18">
    <source>
        <dbReference type="Google" id="ProtNLM"/>
    </source>
</evidence>
<evidence type="ECO:0000256" key="12">
    <source>
        <dbReference type="ARBA" id="ARBA00023136"/>
    </source>
</evidence>
<dbReference type="HOGENOM" id="CLU_001570_2_3_1"/>
<keyword evidence="15" id="KW-0732">Signal</keyword>
<dbReference type="Gene3D" id="1.10.630.10">
    <property type="entry name" value="Cytochrome P450"/>
    <property type="match status" value="1"/>
</dbReference>
<evidence type="ECO:0000256" key="7">
    <source>
        <dbReference type="ARBA" id="ARBA00022723"/>
    </source>
</evidence>
<dbReference type="PANTHER" id="PTHR46300">
    <property type="entry name" value="P450, PUTATIVE (EUROFUNG)-RELATED-RELATED"/>
    <property type="match status" value="1"/>
</dbReference>
<evidence type="ECO:0000256" key="3">
    <source>
        <dbReference type="ARBA" id="ARBA00005179"/>
    </source>
</evidence>
<keyword evidence="7 13" id="KW-0479">Metal-binding</keyword>
<evidence type="ECO:0000256" key="8">
    <source>
        <dbReference type="ARBA" id="ARBA00022989"/>
    </source>
</evidence>
<evidence type="ECO:0000256" key="11">
    <source>
        <dbReference type="ARBA" id="ARBA00023033"/>
    </source>
</evidence>
<keyword evidence="12" id="KW-0472">Membrane</keyword>
<dbReference type="AlphaFoldDB" id="J4GAF8"/>
<comment type="similarity">
    <text evidence="4 14">Belongs to the cytochrome P450 family.</text>
</comment>
<evidence type="ECO:0000256" key="2">
    <source>
        <dbReference type="ARBA" id="ARBA00004167"/>
    </source>
</evidence>
<dbReference type="STRING" id="599839.J4GAF8"/>
<proteinExistence type="inferred from homology"/>
<keyword evidence="8" id="KW-1133">Transmembrane helix</keyword>
<dbReference type="SUPFAM" id="SSF48264">
    <property type="entry name" value="Cytochrome P450"/>
    <property type="match status" value="1"/>
</dbReference>
<dbReference type="OrthoDB" id="2789670at2759"/>
<dbReference type="InterPro" id="IPR017972">
    <property type="entry name" value="Cyt_P450_CS"/>
</dbReference>
<evidence type="ECO:0000256" key="5">
    <source>
        <dbReference type="ARBA" id="ARBA00022617"/>
    </source>
</evidence>
<evidence type="ECO:0000313" key="17">
    <source>
        <dbReference type="Proteomes" id="UP000006352"/>
    </source>
</evidence>
<evidence type="ECO:0000256" key="14">
    <source>
        <dbReference type="RuleBase" id="RU000461"/>
    </source>
</evidence>
<dbReference type="PRINTS" id="PR00385">
    <property type="entry name" value="P450"/>
</dbReference>
<dbReference type="EMBL" id="HE797130">
    <property type="protein sequence ID" value="CCM03828.1"/>
    <property type="molecule type" value="Genomic_DNA"/>
</dbReference>
<dbReference type="InterPro" id="IPR036396">
    <property type="entry name" value="Cyt_P450_sf"/>
</dbReference>
<keyword evidence="11 14" id="KW-0503">Monooxygenase</keyword>
<sequence length="515" mass="57697">MSSPLAGPLFILLVACVLLLYVKSLSQKRLPPGPRGLPLIGNALQVPAGREWATFAAWAQMYGDFMYLSVFGRPMVVLTSPDAISDLLEKRGTIYADRPKLTMSGMIGHDDGVPLAPYDRQHKERRRLILNALGPRNATEMQQIHEDKMAQLLPRILESPSQFHQHIRWLVASIVYQFTHGHVVHDSHDRLFQLADQVNQDFARTIAPAAFLVDIFPFLRYLPDWFPGTGFKAVAKEMRKTWVRLRDEAYDDIQAQVAKGMAQPSFTANLIESNPERTPEEDFLYRNVSASFYAAASDTTVSAIESFFLIMALYPHIQTKAQAEIDAVVGSARLPTFSDKLKLPYIEALIKEIHRWNPVVPMAVPHRAMQDDEYRGYHIPAGCTVIANSWAILHDPTLYPDPFEVIPERYLIKTDGRRNPDPRAWAFGYGRRSCPGQVLAEDTLFLVVTTILATFDISKPLGPDGTPLELDATYSGSSISHPSRFECNITPRSQDIARLIKSMADIAGTQDAGLL</sequence>
<comment type="pathway">
    <text evidence="3">Secondary metabolite biosynthesis.</text>
</comment>
<dbReference type="InterPro" id="IPR002401">
    <property type="entry name" value="Cyt_P450_E_grp-I"/>
</dbReference>
<evidence type="ECO:0000256" key="9">
    <source>
        <dbReference type="ARBA" id="ARBA00023002"/>
    </source>
</evidence>
<evidence type="ECO:0000256" key="1">
    <source>
        <dbReference type="ARBA" id="ARBA00001971"/>
    </source>
</evidence>
<feature type="signal peptide" evidence="15">
    <location>
        <begin position="1"/>
        <end position="26"/>
    </location>
</feature>
<evidence type="ECO:0000256" key="6">
    <source>
        <dbReference type="ARBA" id="ARBA00022692"/>
    </source>
</evidence>
<keyword evidence="6" id="KW-0812">Transmembrane</keyword>
<comment type="cofactor">
    <cofactor evidence="1 13">
        <name>heme</name>
        <dbReference type="ChEBI" id="CHEBI:30413"/>
    </cofactor>
</comment>
<dbReference type="PROSITE" id="PS00086">
    <property type="entry name" value="CYTOCHROME_P450"/>
    <property type="match status" value="1"/>
</dbReference>
<dbReference type="PRINTS" id="PR00463">
    <property type="entry name" value="EP450I"/>
</dbReference>
<dbReference type="InterPro" id="IPR050364">
    <property type="entry name" value="Cytochrome_P450_fung"/>
</dbReference>
<dbReference type="CDD" id="cd11065">
    <property type="entry name" value="CYP64-like"/>
    <property type="match status" value="1"/>
</dbReference>
<dbReference type="GO" id="GO:0005506">
    <property type="term" value="F:iron ion binding"/>
    <property type="evidence" value="ECO:0007669"/>
    <property type="project" value="InterPro"/>
</dbReference>
<evidence type="ECO:0000313" key="16">
    <source>
        <dbReference type="EMBL" id="CCM03828.1"/>
    </source>
</evidence>
<dbReference type="InterPro" id="IPR001128">
    <property type="entry name" value="Cyt_P450"/>
</dbReference>
<keyword evidence="17" id="KW-1185">Reference proteome</keyword>
<dbReference type="GO" id="GO:0020037">
    <property type="term" value="F:heme binding"/>
    <property type="evidence" value="ECO:0007669"/>
    <property type="project" value="InterPro"/>
</dbReference>
<dbReference type="GO" id="GO:0004497">
    <property type="term" value="F:monooxygenase activity"/>
    <property type="evidence" value="ECO:0007669"/>
    <property type="project" value="UniProtKB-KW"/>
</dbReference>
<evidence type="ECO:0000256" key="10">
    <source>
        <dbReference type="ARBA" id="ARBA00023004"/>
    </source>
</evidence>
<reference evidence="16 17" key="1">
    <citation type="journal article" date="2012" name="Appl. Environ. Microbiol.">
        <title>Short-read sequencing for genomic analysis of the brown rot fungus Fibroporia radiculosa.</title>
        <authorList>
            <person name="Tang J.D."/>
            <person name="Perkins A.D."/>
            <person name="Sonstegard T.S."/>
            <person name="Schroeder S.G."/>
            <person name="Burgess S.C."/>
            <person name="Diehl S.V."/>
        </authorList>
    </citation>
    <scope>NUCLEOTIDE SEQUENCE [LARGE SCALE GENOMIC DNA]</scope>
    <source>
        <strain evidence="16 17">TFFH 294</strain>
    </source>
</reference>
<protein>
    <recommendedName>
        <fullName evidence="18">Cytochrome P450</fullName>
    </recommendedName>
</protein>
<organism evidence="16 17">
    <name type="scientific">Fibroporia radiculosa</name>
    <dbReference type="NCBI Taxonomy" id="599839"/>
    <lineage>
        <taxon>Eukaryota</taxon>
        <taxon>Fungi</taxon>
        <taxon>Dikarya</taxon>
        <taxon>Basidiomycota</taxon>
        <taxon>Agaricomycotina</taxon>
        <taxon>Agaricomycetes</taxon>
        <taxon>Polyporales</taxon>
        <taxon>Fibroporiaceae</taxon>
        <taxon>Fibroporia</taxon>
    </lineage>
</organism>
<dbReference type="PANTHER" id="PTHR46300:SF7">
    <property type="entry name" value="P450, PUTATIVE (EUROFUNG)-RELATED"/>
    <property type="match status" value="1"/>
</dbReference>
<evidence type="ECO:0000256" key="15">
    <source>
        <dbReference type="SAM" id="SignalP"/>
    </source>
</evidence>
<keyword evidence="10 13" id="KW-0408">Iron</keyword>
<dbReference type="InParanoid" id="J4GAF8"/>
<dbReference type="GO" id="GO:0016020">
    <property type="term" value="C:membrane"/>
    <property type="evidence" value="ECO:0007669"/>
    <property type="project" value="UniProtKB-SubCell"/>
</dbReference>
<dbReference type="Proteomes" id="UP000006352">
    <property type="component" value="Unassembled WGS sequence"/>
</dbReference>
<evidence type="ECO:0000256" key="13">
    <source>
        <dbReference type="PIRSR" id="PIRSR602401-1"/>
    </source>
</evidence>
<dbReference type="RefSeq" id="XP_012183111.1">
    <property type="nucleotide sequence ID" value="XM_012327721.1"/>
</dbReference>
<evidence type="ECO:0000256" key="4">
    <source>
        <dbReference type="ARBA" id="ARBA00010617"/>
    </source>
</evidence>
<dbReference type="Pfam" id="PF00067">
    <property type="entry name" value="p450"/>
    <property type="match status" value="1"/>
</dbReference>
<comment type="subcellular location">
    <subcellularLocation>
        <location evidence="2">Membrane</location>
        <topology evidence="2">Single-pass membrane protein</topology>
    </subcellularLocation>
</comment>
<dbReference type="GeneID" id="24098739"/>
<feature type="binding site" description="axial binding residue" evidence="13">
    <location>
        <position position="434"/>
    </location>
    <ligand>
        <name>heme</name>
        <dbReference type="ChEBI" id="CHEBI:30413"/>
    </ligand>
    <ligandPart>
        <name>Fe</name>
        <dbReference type="ChEBI" id="CHEBI:18248"/>
    </ligandPart>
</feature>
<accession>J4GAF8</accession>
<dbReference type="GO" id="GO:0016705">
    <property type="term" value="F:oxidoreductase activity, acting on paired donors, with incorporation or reduction of molecular oxygen"/>
    <property type="evidence" value="ECO:0007669"/>
    <property type="project" value="InterPro"/>
</dbReference>